<reference evidence="1 2" key="1">
    <citation type="submission" date="2022-10" db="EMBL/GenBank/DDBJ databases">
        <title>Pararhodobacter sp. nov., isolated from marine algae.</title>
        <authorList>
            <person name="Choi B.J."/>
            <person name="Kim J.M."/>
            <person name="Lee J.K."/>
            <person name="Choi D.G."/>
            <person name="Jeon C.O."/>
        </authorList>
    </citation>
    <scope>NUCLEOTIDE SEQUENCE [LARGE SCALE GENOMIC DNA]</scope>
    <source>
        <strain evidence="1 2">ZQ420</strain>
    </source>
</reference>
<dbReference type="RefSeq" id="WP_264507012.1">
    <property type="nucleotide sequence ID" value="NZ_JAPDFL010000001.1"/>
</dbReference>
<comment type="caution">
    <text evidence="1">The sequence shown here is derived from an EMBL/GenBank/DDBJ whole genome shotgun (WGS) entry which is preliminary data.</text>
</comment>
<dbReference type="Proteomes" id="UP001208938">
    <property type="component" value="Unassembled WGS sequence"/>
</dbReference>
<protein>
    <recommendedName>
        <fullName evidence="3">YdhG-like domain-containing protein</fullName>
    </recommendedName>
</protein>
<evidence type="ECO:0000313" key="2">
    <source>
        <dbReference type="Proteomes" id="UP001208938"/>
    </source>
</evidence>
<accession>A0ABT3H325</accession>
<dbReference type="EMBL" id="JAPDFL010000001">
    <property type="protein sequence ID" value="MCW1934192.1"/>
    <property type="molecule type" value="Genomic_DNA"/>
</dbReference>
<keyword evidence="2" id="KW-1185">Reference proteome</keyword>
<sequence>MNTSEQDRYHIERVQGRIESEDALAAFERLMAWCDSTRGVFVYPLSRGPLSAIYLAARPVSRKYADCPFGFLGARDHLRWIFRGPCFDTGLCDQTDVERRFECDVNDSSGELMTNLHTLADANAVIAFIGPLLARRKG</sequence>
<proteinExistence type="predicted"/>
<evidence type="ECO:0000313" key="1">
    <source>
        <dbReference type="EMBL" id="MCW1934192.1"/>
    </source>
</evidence>
<gene>
    <name evidence="1" type="ORF">OKW52_18500</name>
</gene>
<evidence type="ECO:0008006" key="3">
    <source>
        <dbReference type="Google" id="ProtNLM"/>
    </source>
</evidence>
<name>A0ABT3H325_9RHOB</name>
<organism evidence="1 2">
    <name type="scientific">Pararhodobacter zhoushanensis</name>
    <dbReference type="NCBI Taxonomy" id="2479545"/>
    <lineage>
        <taxon>Bacteria</taxon>
        <taxon>Pseudomonadati</taxon>
        <taxon>Pseudomonadota</taxon>
        <taxon>Alphaproteobacteria</taxon>
        <taxon>Rhodobacterales</taxon>
        <taxon>Paracoccaceae</taxon>
        <taxon>Pararhodobacter</taxon>
    </lineage>
</organism>